<evidence type="ECO:0000259" key="6">
    <source>
        <dbReference type="PROSITE" id="PS50931"/>
    </source>
</evidence>
<feature type="domain" description="HTH lysR-type" evidence="6">
    <location>
        <begin position="11"/>
        <end position="68"/>
    </location>
</feature>
<evidence type="ECO:0000313" key="8">
    <source>
        <dbReference type="Proteomes" id="UP001138757"/>
    </source>
</evidence>
<dbReference type="Gene3D" id="1.10.10.10">
    <property type="entry name" value="Winged helix-like DNA-binding domain superfamily/Winged helix DNA-binding domain"/>
    <property type="match status" value="2"/>
</dbReference>
<name>A0A9X1DBQ3_9SPHN</name>
<evidence type="ECO:0000256" key="2">
    <source>
        <dbReference type="ARBA" id="ARBA00023015"/>
    </source>
</evidence>
<dbReference type="PROSITE" id="PS50931">
    <property type="entry name" value="HTH_LYSR"/>
    <property type="match status" value="2"/>
</dbReference>
<evidence type="ECO:0000256" key="4">
    <source>
        <dbReference type="ARBA" id="ARBA00023163"/>
    </source>
</evidence>
<dbReference type="AlphaFoldDB" id="A0A9X1DBQ3"/>
<comment type="caution">
    <text evidence="7">The sequence shown here is derived from an EMBL/GenBank/DDBJ whole genome shotgun (WGS) entry which is preliminary data.</text>
</comment>
<evidence type="ECO:0000256" key="5">
    <source>
        <dbReference type="SAM" id="MobiDB-lite"/>
    </source>
</evidence>
<dbReference type="Pfam" id="PF03466">
    <property type="entry name" value="LysR_substrate"/>
    <property type="match status" value="2"/>
</dbReference>
<feature type="region of interest" description="Disordered" evidence="5">
    <location>
        <begin position="273"/>
        <end position="309"/>
    </location>
</feature>
<dbReference type="Gene3D" id="3.40.190.10">
    <property type="entry name" value="Periplasmic binding protein-like II"/>
    <property type="match status" value="2"/>
</dbReference>
<keyword evidence="4" id="KW-0804">Transcription</keyword>
<feature type="region of interest" description="Disordered" evidence="5">
    <location>
        <begin position="427"/>
        <end position="454"/>
    </location>
</feature>
<dbReference type="SUPFAM" id="SSF53850">
    <property type="entry name" value="Periplasmic binding protein-like II"/>
    <property type="match status" value="1"/>
</dbReference>
<evidence type="ECO:0000256" key="1">
    <source>
        <dbReference type="ARBA" id="ARBA00009437"/>
    </source>
</evidence>
<gene>
    <name evidence="7" type="ORF">KK488_08565</name>
</gene>
<dbReference type="InterPro" id="IPR036390">
    <property type="entry name" value="WH_DNA-bd_sf"/>
</dbReference>
<dbReference type="PANTHER" id="PTHR30126">
    <property type="entry name" value="HTH-TYPE TRANSCRIPTIONAL REGULATOR"/>
    <property type="match status" value="1"/>
</dbReference>
<proteinExistence type="inferred from homology"/>
<dbReference type="PANTHER" id="PTHR30126:SF98">
    <property type="entry name" value="HTH-TYPE TRANSCRIPTIONAL ACTIVATOR BAUR"/>
    <property type="match status" value="1"/>
</dbReference>
<organism evidence="7 8">
    <name type="scientific">Sphingobium nicotianae</name>
    <dbReference type="NCBI Taxonomy" id="2782607"/>
    <lineage>
        <taxon>Bacteria</taxon>
        <taxon>Pseudomonadati</taxon>
        <taxon>Pseudomonadota</taxon>
        <taxon>Alphaproteobacteria</taxon>
        <taxon>Sphingomonadales</taxon>
        <taxon>Sphingomonadaceae</taxon>
        <taxon>Sphingobium</taxon>
    </lineage>
</organism>
<dbReference type="EMBL" id="JAHGAW010000005">
    <property type="protein sequence ID" value="MBT2186996.1"/>
    <property type="molecule type" value="Genomic_DNA"/>
</dbReference>
<dbReference type="RefSeq" id="WP_214622752.1">
    <property type="nucleotide sequence ID" value="NZ_JAHGAW010000005.1"/>
</dbReference>
<dbReference type="Pfam" id="PF00126">
    <property type="entry name" value="HTH_1"/>
    <property type="match status" value="2"/>
</dbReference>
<accession>A0A9X1DBQ3</accession>
<reference evidence="7" key="1">
    <citation type="submission" date="2021-05" db="EMBL/GenBank/DDBJ databases">
        <title>Genome of Sphingobium sp. strain.</title>
        <authorList>
            <person name="Fan R."/>
        </authorList>
    </citation>
    <scope>NUCLEOTIDE SEQUENCE</scope>
    <source>
        <strain evidence="7">H33</strain>
    </source>
</reference>
<dbReference type="Proteomes" id="UP001138757">
    <property type="component" value="Unassembled WGS sequence"/>
</dbReference>
<dbReference type="InterPro" id="IPR000847">
    <property type="entry name" value="LysR_HTH_N"/>
</dbReference>
<comment type="similarity">
    <text evidence="1">Belongs to the LysR transcriptional regulatory family.</text>
</comment>
<dbReference type="PRINTS" id="PR00039">
    <property type="entry name" value="HTHLYSR"/>
</dbReference>
<dbReference type="SUPFAM" id="SSF46785">
    <property type="entry name" value="Winged helix' DNA-binding domain"/>
    <property type="match status" value="2"/>
</dbReference>
<evidence type="ECO:0000256" key="3">
    <source>
        <dbReference type="ARBA" id="ARBA00023125"/>
    </source>
</evidence>
<keyword evidence="2" id="KW-0805">Transcription regulation</keyword>
<dbReference type="GO" id="GO:0000976">
    <property type="term" value="F:transcription cis-regulatory region binding"/>
    <property type="evidence" value="ECO:0007669"/>
    <property type="project" value="TreeGrafter"/>
</dbReference>
<dbReference type="InterPro" id="IPR005119">
    <property type="entry name" value="LysR_subst-bd"/>
</dbReference>
<dbReference type="GO" id="GO:0003700">
    <property type="term" value="F:DNA-binding transcription factor activity"/>
    <property type="evidence" value="ECO:0007669"/>
    <property type="project" value="InterPro"/>
</dbReference>
<feature type="domain" description="HTH lysR-type" evidence="6">
    <location>
        <begin position="90"/>
        <end position="147"/>
    </location>
</feature>
<keyword evidence="3" id="KW-0238">DNA-binding</keyword>
<keyword evidence="8" id="KW-1185">Reference proteome</keyword>
<dbReference type="InterPro" id="IPR036388">
    <property type="entry name" value="WH-like_DNA-bd_sf"/>
</dbReference>
<protein>
    <submittedName>
        <fullName evidence="7">LysR family transcriptional regulator</fullName>
    </submittedName>
</protein>
<evidence type="ECO:0000313" key="7">
    <source>
        <dbReference type="EMBL" id="MBT2186996.1"/>
    </source>
</evidence>
<sequence>MLSPSPSPWSFNLRHLAAIAAVVNRGSVSAAASTVHLTQPAVTQAIARVEALLGLQLFERRTDGMTPLPPARALAARAELALGLIGSRRVTMAQMRAFLAVADSGSYAAAAARTGLSQPTLHRALSDLALILRRTLVERRGRGIALTEPGKRTARAFRLARAELEAGLNEALGEARSGPARITIGAMPLSRARVLPLALARFNAAWPEVELVIVEGSHSELAEPLRDGSIDFMIGAMRDANPGPDLVQRALFEDQVIILARAGHPLAALAPPPVSGKGSGGAHSALPSFTNSAPEARALGPSRSGKEEQGIPLSDLARYLWILPSAGAPLRAGFEAMFRDAGLAPAVPIECGSVMMVREILMQTDFLTLLSPEQVTVEQQAGWLVSLGEPPAHFARTIGITTRAQWRPSPAQAAFIAELDAAAAGPAAEPFASPYSPGRDQICDPEQAGARDTR</sequence>